<dbReference type="AlphaFoldDB" id="A0A0D9NW65"/>
<reference evidence="3" key="1">
    <citation type="journal article" date="2014" name="BMC Genomics">
        <title>The genome sequence of the biocontrol fungus Metarhizium anisopliae and comparative genomics of Metarhizium species.</title>
        <authorList>
            <person name="Pattemore J.A."/>
            <person name="Hane J.K."/>
            <person name="Williams A.H."/>
            <person name="Wilson B.A."/>
            <person name="Stodart B.J."/>
            <person name="Ash G.J."/>
        </authorList>
    </citation>
    <scope>NUCLEOTIDE SEQUENCE [LARGE SCALE GENOMIC DNA]</scope>
    <source>
        <strain evidence="3">BRIP 53293</strain>
    </source>
</reference>
<feature type="region of interest" description="Disordered" evidence="1">
    <location>
        <begin position="386"/>
        <end position="548"/>
    </location>
</feature>
<dbReference type="OrthoDB" id="4940005at2759"/>
<feature type="region of interest" description="Disordered" evidence="1">
    <location>
        <begin position="340"/>
        <end position="364"/>
    </location>
</feature>
<dbReference type="Proteomes" id="UP000054544">
    <property type="component" value="Unassembled WGS sequence"/>
</dbReference>
<evidence type="ECO:0000313" key="2">
    <source>
        <dbReference type="EMBL" id="KJK78317.1"/>
    </source>
</evidence>
<feature type="compositionally biased region" description="Basic and acidic residues" evidence="1">
    <location>
        <begin position="466"/>
        <end position="477"/>
    </location>
</feature>
<proteinExistence type="predicted"/>
<accession>A0A0D9NW65</accession>
<evidence type="ECO:0000256" key="1">
    <source>
        <dbReference type="SAM" id="MobiDB-lite"/>
    </source>
</evidence>
<protein>
    <submittedName>
        <fullName evidence="2">Uncharacterized protein</fullName>
    </submittedName>
</protein>
<keyword evidence="3" id="KW-1185">Reference proteome</keyword>
<feature type="compositionally biased region" description="Polar residues" evidence="1">
    <location>
        <begin position="521"/>
        <end position="539"/>
    </location>
</feature>
<evidence type="ECO:0000313" key="3">
    <source>
        <dbReference type="Proteomes" id="UP000054544"/>
    </source>
</evidence>
<sequence length="548" mass="61445">MEFREEWPAEAVSKMNQLERKNRELLARVMMAQGVLDSNQITDTEIQSGFSQLRDAIFSYIQAIYRHLSDEQPGWSFKDALLDRLSRNPSVGKRHWMKWLAGHNNNTCILFVLSRAIWDCISSNIFRSDFHDNYQMWLPLGMSDSTHFIFEEIMKSIQAGADKELANRWRSTTLAALVGTDTAQRSRSQQTRRALRELSESLLRYLGLEENPHLFSGFLPSLEEYVVKSAADLYQRMACSRHQYSLETPNITCGKARYKEELAQWDLKSTTNWLDINSEDDAQGLLCCLFPGVRRLQPGEGGDLSVVKPLVLVYDIPSSETASYTTTDSDDGELELDDLTSETCSDSQGCESEGEASDSTMEPGTIRIQHKLDCERIASLLRVDEAPHEPSMPGGGAAPPARHAAPSKGQGPSRTRKTKARKRDEGALSRFGDYLWKSVKKAPSSPPAQRRNYTQRNSCSPSSSDDSYHGRAKEVQKSHGSSRKQHRPGQERGGTSPVHNREGAARTPVEHRVPPQRRSSEPWSSSMVLSSPTSNSAHGTGTVVWSHR</sequence>
<dbReference type="EMBL" id="KE384735">
    <property type="protein sequence ID" value="KJK78317.1"/>
    <property type="molecule type" value="Genomic_DNA"/>
</dbReference>
<organism evidence="2 3">
    <name type="scientific">Metarhizium anisopliae BRIP 53293</name>
    <dbReference type="NCBI Taxonomy" id="1291518"/>
    <lineage>
        <taxon>Eukaryota</taxon>
        <taxon>Fungi</taxon>
        <taxon>Dikarya</taxon>
        <taxon>Ascomycota</taxon>
        <taxon>Pezizomycotina</taxon>
        <taxon>Sordariomycetes</taxon>
        <taxon>Hypocreomycetidae</taxon>
        <taxon>Hypocreales</taxon>
        <taxon>Clavicipitaceae</taxon>
        <taxon>Metarhizium</taxon>
    </lineage>
</organism>
<feature type="compositionally biased region" description="Basic and acidic residues" evidence="1">
    <location>
        <begin position="499"/>
        <end position="513"/>
    </location>
</feature>
<gene>
    <name evidence="2" type="ORF">H634G_06490</name>
</gene>
<name>A0A0D9NW65_METAN</name>